<protein>
    <submittedName>
        <fullName evidence="3">Secreted protein</fullName>
    </submittedName>
</protein>
<evidence type="ECO:0000313" key="1">
    <source>
        <dbReference type="EMBL" id="VDO32871.1"/>
    </source>
</evidence>
<evidence type="ECO:0000313" key="3">
    <source>
        <dbReference type="WBParaSite" id="OFLC_0000240201-mRNA-1"/>
    </source>
</evidence>
<evidence type="ECO:0000313" key="2">
    <source>
        <dbReference type="Proteomes" id="UP000267606"/>
    </source>
</evidence>
<proteinExistence type="predicted"/>
<sequence length="80" mass="8462">MCHPSTNLSLCSIKRIAAANVGVDRGLSAVFLVVFLGQGGGDVQEHEEGDELTARGGVKRKDTRIHKSGHFGSIRSEVAS</sequence>
<reference evidence="1 2" key="2">
    <citation type="submission" date="2018-11" db="EMBL/GenBank/DDBJ databases">
        <authorList>
            <consortium name="Pathogen Informatics"/>
        </authorList>
    </citation>
    <scope>NUCLEOTIDE SEQUENCE [LARGE SCALE GENOMIC DNA]</scope>
</reference>
<dbReference type="EMBL" id="UZAJ01001375">
    <property type="protein sequence ID" value="VDO32871.1"/>
    <property type="molecule type" value="Genomic_DNA"/>
</dbReference>
<keyword evidence="2" id="KW-1185">Reference proteome</keyword>
<gene>
    <name evidence="1" type="ORF">OFLC_LOCUS2401</name>
</gene>
<dbReference type="AlphaFoldDB" id="A0A183H4J3"/>
<name>A0A183H4J3_9BILA</name>
<reference evidence="3" key="1">
    <citation type="submission" date="2016-06" db="UniProtKB">
        <authorList>
            <consortium name="WormBaseParasite"/>
        </authorList>
    </citation>
    <scope>IDENTIFICATION</scope>
</reference>
<organism evidence="3">
    <name type="scientific">Onchocerca flexuosa</name>
    <dbReference type="NCBI Taxonomy" id="387005"/>
    <lineage>
        <taxon>Eukaryota</taxon>
        <taxon>Metazoa</taxon>
        <taxon>Ecdysozoa</taxon>
        <taxon>Nematoda</taxon>
        <taxon>Chromadorea</taxon>
        <taxon>Rhabditida</taxon>
        <taxon>Spirurina</taxon>
        <taxon>Spiruromorpha</taxon>
        <taxon>Filarioidea</taxon>
        <taxon>Onchocercidae</taxon>
        <taxon>Onchocerca</taxon>
    </lineage>
</organism>
<dbReference type="Proteomes" id="UP000267606">
    <property type="component" value="Unassembled WGS sequence"/>
</dbReference>
<dbReference type="WBParaSite" id="OFLC_0000240201-mRNA-1">
    <property type="protein sequence ID" value="OFLC_0000240201-mRNA-1"/>
    <property type="gene ID" value="OFLC_0000240201"/>
</dbReference>
<accession>A0A183H4J3</accession>